<dbReference type="Proteomes" id="UP000887574">
    <property type="component" value="Unplaced"/>
</dbReference>
<dbReference type="GO" id="GO:0004115">
    <property type="term" value="F:3',5'-cyclic-AMP phosphodiesterase activity"/>
    <property type="evidence" value="ECO:0007669"/>
    <property type="project" value="UniProtKB-EC"/>
</dbReference>
<keyword evidence="6" id="KW-1185">Reference proteome</keyword>
<feature type="domain" description="Phosphodiesterase 4 upstream conserved regions (UCR)" evidence="5">
    <location>
        <begin position="77"/>
        <end position="205"/>
    </location>
</feature>
<evidence type="ECO:0000313" key="7">
    <source>
        <dbReference type="WBParaSite" id="jg16945"/>
    </source>
</evidence>
<protein>
    <recommendedName>
        <fullName evidence="1">3',5'-cyclic-AMP phosphodiesterase</fullName>
        <ecNumber evidence="1">3.1.4.53</ecNumber>
    </recommendedName>
</protein>
<keyword evidence="2" id="KW-0378">Hydrolase</keyword>
<evidence type="ECO:0000256" key="2">
    <source>
        <dbReference type="ARBA" id="ARBA00022801"/>
    </source>
</evidence>
<accession>A0A915D7W1</accession>
<reference evidence="7" key="1">
    <citation type="submission" date="2022-11" db="UniProtKB">
        <authorList>
            <consortium name="WormBaseParasite"/>
        </authorList>
    </citation>
    <scope>IDENTIFICATION</scope>
</reference>
<dbReference type="EC" id="3.1.4.53" evidence="1"/>
<dbReference type="InterPro" id="IPR040844">
    <property type="entry name" value="PDE4_UCR"/>
</dbReference>
<organism evidence="6 7">
    <name type="scientific">Ditylenchus dipsaci</name>
    <dbReference type="NCBI Taxonomy" id="166011"/>
    <lineage>
        <taxon>Eukaryota</taxon>
        <taxon>Metazoa</taxon>
        <taxon>Ecdysozoa</taxon>
        <taxon>Nematoda</taxon>
        <taxon>Chromadorea</taxon>
        <taxon>Rhabditida</taxon>
        <taxon>Tylenchina</taxon>
        <taxon>Tylenchomorpha</taxon>
        <taxon>Sphaerularioidea</taxon>
        <taxon>Anguinidae</taxon>
        <taxon>Anguininae</taxon>
        <taxon>Ditylenchus</taxon>
    </lineage>
</organism>
<name>A0A915D7W1_9BILA</name>
<sequence>MGGRQMPSSSSTSGLAGGGGHHLGIMSGMHARRESFLYRGDEREPLFNAALLGGGRPVSRASSVASSDPQHGDDFIVTPFAQLLASLRNVRSNLVAIANLPQPVPSTSSAGLPSMPVQTGEYRQRRSDKPALTALPEPVQLCAQETLEELDWCLDQLEAIQIHRSVTEMASSKFRKLLNKELSQFAESSKSGTQISKFLINTYMEDRNEDENNLGNIDNNMTKQQNISMKNVRCT</sequence>
<dbReference type="Pfam" id="PF18100">
    <property type="entry name" value="PDE4_UCR"/>
    <property type="match status" value="1"/>
</dbReference>
<feature type="region of interest" description="Disordered" evidence="4">
    <location>
        <begin position="1"/>
        <end position="21"/>
    </location>
</feature>
<evidence type="ECO:0000256" key="3">
    <source>
        <dbReference type="ARBA" id="ARBA00023149"/>
    </source>
</evidence>
<evidence type="ECO:0000313" key="6">
    <source>
        <dbReference type="Proteomes" id="UP000887574"/>
    </source>
</evidence>
<dbReference type="WBParaSite" id="jg16945">
    <property type="protein sequence ID" value="jg16945"/>
    <property type="gene ID" value="jg16945"/>
</dbReference>
<dbReference type="AlphaFoldDB" id="A0A915D7W1"/>
<evidence type="ECO:0000259" key="5">
    <source>
        <dbReference type="Pfam" id="PF18100"/>
    </source>
</evidence>
<keyword evidence="3" id="KW-0114">cAMP</keyword>
<evidence type="ECO:0000256" key="4">
    <source>
        <dbReference type="SAM" id="MobiDB-lite"/>
    </source>
</evidence>
<proteinExistence type="predicted"/>
<evidence type="ECO:0000256" key="1">
    <source>
        <dbReference type="ARBA" id="ARBA00012276"/>
    </source>
</evidence>